<dbReference type="RefSeq" id="WP_169927176.1">
    <property type="nucleotide sequence ID" value="NZ_CP012333.1"/>
</dbReference>
<proteinExistence type="predicted"/>
<dbReference type="KEGG" id="llu:AKJ09_00433"/>
<evidence type="ECO:0000313" key="4">
    <source>
        <dbReference type="Proteomes" id="UP000064967"/>
    </source>
</evidence>
<feature type="region of interest" description="Disordered" evidence="1">
    <location>
        <begin position="29"/>
        <end position="52"/>
    </location>
</feature>
<gene>
    <name evidence="3" type="ORF">AKJ09_00433</name>
</gene>
<organism evidence="3 4">
    <name type="scientific">Labilithrix luteola</name>
    <dbReference type="NCBI Taxonomy" id="1391654"/>
    <lineage>
        <taxon>Bacteria</taxon>
        <taxon>Pseudomonadati</taxon>
        <taxon>Myxococcota</taxon>
        <taxon>Polyangia</taxon>
        <taxon>Polyangiales</taxon>
        <taxon>Labilitrichaceae</taxon>
        <taxon>Labilithrix</taxon>
    </lineage>
</organism>
<dbReference type="EMBL" id="CP012333">
    <property type="protein sequence ID" value="AKU93769.1"/>
    <property type="molecule type" value="Genomic_DNA"/>
</dbReference>
<feature type="chain" id="PRO_5005465650" evidence="2">
    <location>
        <begin position="22"/>
        <end position="52"/>
    </location>
</feature>
<feature type="compositionally biased region" description="Low complexity" evidence="1">
    <location>
        <begin position="31"/>
        <end position="42"/>
    </location>
</feature>
<keyword evidence="4" id="KW-1185">Reference proteome</keyword>
<sequence>MFKARLTSSVFNNIFSSAFLAALVATSAGCSSDPETTSSDPTGADAGGTRTR</sequence>
<dbReference type="STRING" id="1391654.AKJ09_00433"/>
<feature type="signal peptide" evidence="2">
    <location>
        <begin position="1"/>
        <end position="21"/>
    </location>
</feature>
<evidence type="ECO:0000256" key="2">
    <source>
        <dbReference type="SAM" id="SignalP"/>
    </source>
</evidence>
<protein>
    <submittedName>
        <fullName evidence="3">Uncharacterized protein</fullName>
    </submittedName>
</protein>
<dbReference type="Proteomes" id="UP000064967">
    <property type="component" value="Chromosome"/>
</dbReference>
<keyword evidence="2" id="KW-0732">Signal</keyword>
<name>A0A0K1PKZ2_9BACT</name>
<dbReference type="AlphaFoldDB" id="A0A0K1PKZ2"/>
<dbReference type="PROSITE" id="PS51257">
    <property type="entry name" value="PROKAR_LIPOPROTEIN"/>
    <property type="match status" value="1"/>
</dbReference>
<reference evidence="3 4" key="1">
    <citation type="submission" date="2015-08" db="EMBL/GenBank/DDBJ databases">
        <authorList>
            <person name="Babu N.S."/>
            <person name="Beckwith C.J."/>
            <person name="Beseler K.G."/>
            <person name="Brison A."/>
            <person name="Carone J.V."/>
            <person name="Caskin T.P."/>
            <person name="Diamond M."/>
            <person name="Durham M.E."/>
            <person name="Foxe J.M."/>
            <person name="Go M."/>
            <person name="Henderson B.A."/>
            <person name="Jones I.B."/>
            <person name="McGettigan J.A."/>
            <person name="Micheletti S.J."/>
            <person name="Nasrallah M.E."/>
            <person name="Ortiz D."/>
            <person name="Piller C.R."/>
            <person name="Privatt S.R."/>
            <person name="Schneider S.L."/>
            <person name="Sharp S."/>
            <person name="Smith T.C."/>
            <person name="Stanton J.D."/>
            <person name="Ullery H.E."/>
            <person name="Wilson R.J."/>
            <person name="Serrano M.G."/>
            <person name="Buck G."/>
            <person name="Lee V."/>
            <person name="Wang Y."/>
            <person name="Carvalho R."/>
            <person name="Voegtly L."/>
            <person name="Shi R."/>
            <person name="Duckworth R."/>
            <person name="Johnson A."/>
            <person name="Loviza R."/>
            <person name="Walstead R."/>
            <person name="Shah Z."/>
            <person name="Kiflezghi M."/>
            <person name="Wade K."/>
            <person name="Ball S.L."/>
            <person name="Bradley K.W."/>
            <person name="Asai D.J."/>
            <person name="Bowman C.A."/>
            <person name="Russell D.A."/>
            <person name="Pope W.H."/>
            <person name="Jacobs-Sera D."/>
            <person name="Hendrix R.W."/>
            <person name="Hatfull G.F."/>
        </authorList>
    </citation>
    <scope>NUCLEOTIDE SEQUENCE [LARGE SCALE GENOMIC DNA]</scope>
    <source>
        <strain evidence="3 4">DSM 27648</strain>
    </source>
</reference>
<accession>A0A0K1PKZ2</accession>
<evidence type="ECO:0000256" key="1">
    <source>
        <dbReference type="SAM" id="MobiDB-lite"/>
    </source>
</evidence>
<evidence type="ECO:0000313" key="3">
    <source>
        <dbReference type="EMBL" id="AKU93769.1"/>
    </source>
</evidence>